<dbReference type="Proteomes" id="UP000050509">
    <property type="component" value="Unassembled WGS sequence"/>
</dbReference>
<dbReference type="InterPro" id="IPR025438">
    <property type="entry name" value="DUF4180"/>
</dbReference>
<keyword evidence="3" id="KW-1185">Reference proteome</keyword>
<comment type="caution">
    <text evidence="2">The sequence shown here is derived from an EMBL/GenBank/DDBJ whole genome shotgun (WGS) entry which is preliminary data.</text>
</comment>
<accession>A0A0P9D7Y9</accession>
<evidence type="ECO:0000313" key="2">
    <source>
        <dbReference type="EMBL" id="KPV51419.1"/>
    </source>
</evidence>
<dbReference type="Pfam" id="PF13788">
    <property type="entry name" value="DUF4180"/>
    <property type="match status" value="1"/>
</dbReference>
<reference evidence="2 3" key="1">
    <citation type="submission" date="2015-09" db="EMBL/GenBank/DDBJ databases">
        <title>Draft genome sequence of Kouleothrix aurantiaca JCM 19913.</title>
        <authorList>
            <person name="Hemp J."/>
        </authorList>
    </citation>
    <scope>NUCLEOTIDE SEQUENCE [LARGE SCALE GENOMIC DNA]</scope>
    <source>
        <strain evidence="2 3">COM-B</strain>
    </source>
</reference>
<proteinExistence type="predicted"/>
<dbReference type="EMBL" id="LJCR01000921">
    <property type="protein sequence ID" value="KPV51419.1"/>
    <property type="molecule type" value="Genomic_DNA"/>
</dbReference>
<protein>
    <recommendedName>
        <fullName evidence="1">DUF4180 domain-containing protein</fullName>
    </recommendedName>
</protein>
<evidence type="ECO:0000313" key="3">
    <source>
        <dbReference type="Proteomes" id="UP000050509"/>
    </source>
</evidence>
<name>A0A0P9D7Y9_9CHLR</name>
<feature type="domain" description="DUF4180" evidence="1">
    <location>
        <begin position="9"/>
        <end position="108"/>
    </location>
</feature>
<organism evidence="2 3">
    <name type="scientific">Kouleothrix aurantiaca</name>
    <dbReference type="NCBI Taxonomy" id="186479"/>
    <lineage>
        <taxon>Bacteria</taxon>
        <taxon>Bacillati</taxon>
        <taxon>Chloroflexota</taxon>
        <taxon>Chloroflexia</taxon>
        <taxon>Chloroflexales</taxon>
        <taxon>Roseiflexineae</taxon>
        <taxon>Roseiflexaceae</taxon>
        <taxon>Kouleothrix</taxon>
    </lineage>
</organism>
<dbReference type="AlphaFoldDB" id="A0A0P9D7Y9"/>
<sequence>MAFLEGGPDEGWLVSANDAARVIEACFSHGTQTVLLYAANLPMGFFDISTGEAGELLQKLRNYRIRLAVVCLPGEFTFSSRFDEMIADEARGTHFGWFAQRADALAWLQRLAAST</sequence>
<gene>
    <name evidence="2" type="ORF">SE17_21285</name>
</gene>
<evidence type="ECO:0000259" key="1">
    <source>
        <dbReference type="Pfam" id="PF13788"/>
    </source>
</evidence>